<keyword evidence="2" id="KW-1185">Reference proteome</keyword>
<reference evidence="1 2" key="1">
    <citation type="submission" date="2023-02" db="EMBL/GenBank/DDBJ databases">
        <title>LHISI_Scaffold_Assembly.</title>
        <authorList>
            <person name="Stuart O.P."/>
            <person name="Cleave R."/>
            <person name="Magrath M.J.L."/>
            <person name="Mikheyev A.S."/>
        </authorList>
    </citation>
    <scope>NUCLEOTIDE SEQUENCE [LARGE SCALE GENOMIC DNA]</scope>
    <source>
        <strain evidence="1">Daus_M_001</strain>
        <tissue evidence="1">Leg muscle</tissue>
    </source>
</reference>
<proteinExistence type="predicted"/>
<organism evidence="1 2">
    <name type="scientific">Dryococelus australis</name>
    <dbReference type="NCBI Taxonomy" id="614101"/>
    <lineage>
        <taxon>Eukaryota</taxon>
        <taxon>Metazoa</taxon>
        <taxon>Ecdysozoa</taxon>
        <taxon>Arthropoda</taxon>
        <taxon>Hexapoda</taxon>
        <taxon>Insecta</taxon>
        <taxon>Pterygota</taxon>
        <taxon>Neoptera</taxon>
        <taxon>Polyneoptera</taxon>
        <taxon>Phasmatodea</taxon>
        <taxon>Verophasmatodea</taxon>
        <taxon>Anareolatae</taxon>
        <taxon>Phasmatidae</taxon>
        <taxon>Eurycanthinae</taxon>
        <taxon>Dryococelus</taxon>
    </lineage>
</organism>
<comment type="caution">
    <text evidence="1">The sequence shown here is derived from an EMBL/GenBank/DDBJ whole genome shotgun (WGS) entry which is preliminary data.</text>
</comment>
<evidence type="ECO:0000313" key="1">
    <source>
        <dbReference type="EMBL" id="KAJ8893939.1"/>
    </source>
</evidence>
<dbReference type="Proteomes" id="UP001159363">
    <property type="component" value="Chromosome 2"/>
</dbReference>
<name>A0ABQ9IB90_9NEOP</name>
<protein>
    <submittedName>
        <fullName evidence="1">Uncharacterized protein</fullName>
    </submittedName>
</protein>
<gene>
    <name evidence="1" type="ORF">PR048_006540</name>
</gene>
<sequence length="85" mass="9630">MNAEGKKKTILSKELVRNVRMAGLQQEGDKWRIGRDKSYKTGKLVVTSINTQKKAVQTLKHHASTDYHKGNMIASHNLRAAEKKK</sequence>
<dbReference type="EMBL" id="JARBHB010000002">
    <property type="protein sequence ID" value="KAJ8893939.1"/>
    <property type="molecule type" value="Genomic_DNA"/>
</dbReference>
<accession>A0ABQ9IB90</accession>
<evidence type="ECO:0000313" key="2">
    <source>
        <dbReference type="Proteomes" id="UP001159363"/>
    </source>
</evidence>